<protein>
    <submittedName>
        <fullName evidence="1">Uncharacterized protein</fullName>
    </submittedName>
</protein>
<dbReference type="Proteomes" id="UP000002651">
    <property type="component" value="Chromosome"/>
</dbReference>
<name>G4NUL5_BACS4</name>
<dbReference type="STRING" id="1052585.GYO_1205"/>
<sequence length="72" mass="8364">MFRKAPRAYQTFHVRRDFYAACQEYLCSFGIVAADLTDPNRIPPFFSDQLYFVSVCRDLCRSLKGIICCLSK</sequence>
<reference evidence="1 2" key="1">
    <citation type="journal article" date="2012" name="J. Bacteriol.">
        <title>Whole-genome sequences of Bacillus subtilis and close relatives.</title>
        <authorList>
            <person name="Earl A.M."/>
            <person name="Eppinger M."/>
            <person name="Fricke W.F."/>
            <person name="Rosovitz M.J."/>
            <person name="Rasko D.A."/>
            <person name="Daugherty S."/>
            <person name="Losick R."/>
            <person name="Kolter R."/>
            <person name="Ravel J."/>
        </authorList>
    </citation>
    <scope>NUCLEOTIDE SEQUENCE [LARGE SCALE GENOMIC DNA]</scope>
    <source>
        <strain evidence="2">DSM 15029 / JCM 12233 / NBRC 101239 / NRRL B-23049 / TU-B-10</strain>
    </source>
</reference>
<proteinExistence type="predicted"/>
<evidence type="ECO:0000313" key="2">
    <source>
        <dbReference type="Proteomes" id="UP000002651"/>
    </source>
</evidence>
<dbReference type="EMBL" id="CP002905">
    <property type="protein sequence ID" value="AEP85862.1"/>
    <property type="molecule type" value="Genomic_DNA"/>
</dbReference>
<gene>
    <name evidence="1" type="ordered locus">GYO_1205</name>
</gene>
<organism evidence="1 2">
    <name type="scientific">Bacillus spizizenii (strain DSM 15029 / JCM 12233 / NBRC 101239 / NRRL B-23049 / TU-B-10)</name>
    <name type="common">Bacillus subtilis subsp. spizizenii</name>
    <dbReference type="NCBI Taxonomy" id="1052585"/>
    <lineage>
        <taxon>Bacteria</taxon>
        <taxon>Bacillati</taxon>
        <taxon>Bacillota</taxon>
        <taxon>Bacilli</taxon>
        <taxon>Bacillales</taxon>
        <taxon>Bacillaceae</taxon>
        <taxon>Bacillus</taxon>
    </lineage>
</organism>
<keyword evidence="2" id="KW-1185">Reference proteome</keyword>
<evidence type="ECO:0000313" key="1">
    <source>
        <dbReference type="EMBL" id="AEP85862.1"/>
    </source>
</evidence>
<dbReference type="KEGG" id="bst:GYO_1205"/>
<accession>G4NUL5</accession>
<dbReference type="HOGENOM" id="CLU_2731695_0_0_9"/>
<dbReference type="AlphaFoldDB" id="G4NUL5"/>